<keyword evidence="3" id="KW-1185">Reference proteome</keyword>
<dbReference type="GO" id="GO:0003700">
    <property type="term" value="F:DNA-binding transcription factor activity"/>
    <property type="evidence" value="ECO:0007669"/>
    <property type="project" value="InterPro"/>
</dbReference>
<evidence type="ECO:0000313" key="2">
    <source>
        <dbReference type="EMBL" id="TXC64129.1"/>
    </source>
</evidence>
<proteinExistence type="predicted"/>
<dbReference type="PROSITE" id="PS50995">
    <property type="entry name" value="HTH_MARR_2"/>
    <property type="match status" value="1"/>
</dbReference>
<dbReference type="Gene3D" id="1.10.10.10">
    <property type="entry name" value="Winged helix-like DNA-binding domain superfamily/Winged helix DNA-binding domain"/>
    <property type="match status" value="1"/>
</dbReference>
<dbReference type="RefSeq" id="WP_147043535.1">
    <property type="nucleotide sequence ID" value="NZ_BAABIR010000001.1"/>
</dbReference>
<dbReference type="OrthoDB" id="9806864at2"/>
<dbReference type="Pfam" id="PF12802">
    <property type="entry name" value="MarR_2"/>
    <property type="match status" value="1"/>
</dbReference>
<dbReference type="EMBL" id="VOQQ01000001">
    <property type="protein sequence ID" value="TXC64129.1"/>
    <property type="molecule type" value="Genomic_DNA"/>
</dbReference>
<dbReference type="PANTHER" id="PTHR33164">
    <property type="entry name" value="TRANSCRIPTIONAL REGULATOR, MARR FAMILY"/>
    <property type="match status" value="1"/>
</dbReference>
<name>A0A5C6TV69_9SPHN</name>
<comment type="caution">
    <text evidence="2">The sequence shown here is derived from an EMBL/GenBank/DDBJ whole genome shotgun (WGS) entry which is preliminary data.</text>
</comment>
<dbReference type="InterPro" id="IPR036388">
    <property type="entry name" value="WH-like_DNA-bd_sf"/>
</dbReference>
<reference evidence="2 3" key="1">
    <citation type="journal article" date="2015" name="J. Microbiol.">
        <title>Sphingosinicella ginsenosidimutans sp. nov., with ginsenoside converting activity.</title>
        <authorList>
            <person name="Kim J.K."/>
            <person name="Kang M.S."/>
            <person name="Park S.C."/>
            <person name="Kim K.M."/>
            <person name="Choi K."/>
            <person name="Yoon M.H."/>
            <person name="Im W.T."/>
        </authorList>
    </citation>
    <scope>NUCLEOTIDE SEQUENCE [LARGE SCALE GENOMIC DNA]</scope>
    <source>
        <strain evidence="2 3">BS-11</strain>
    </source>
</reference>
<dbReference type="InterPro" id="IPR036390">
    <property type="entry name" value="WH_DNA-bd_sf"/>
</dbReference>
<accession>A0A5C6TV69</accession>
<gene>
    <name evidence="2" type="ORF">FRZ32_10950</name>
</gene>
<evidence type="ECO:0000259" key="1">
    <source>
        <dbReference type="PROSITE" id="PS50995"/>
    </source>
</evidence>
<dbReference type="SUPFAM" id="SSF46785">
    <property type="entry name" value="Winged helix' DNA-binding domain"/>
    <property type="match status" value="1"/>
</dbReference>
<sequence>MGRRKNPPQSNSAQEIASSLARERPDLDPADYLHIIYIRRLGRLLDRIDNQYSLERFGISSSDARVLRALRRAGEPYALRPTELFRRLLVTSGAITKQVDRLAAAGLVERGPDPSHAGGFLIRLTDRGRDMADESLTKLAQAFPIVGEPSPLSPRERQKLAQLCEKMLNAVEDRMRLD</sequence>
<protein>
    <submittedName>
        <fullName evidence="2">MarR family transcriptional regulator</fullName>
    </submittedName>
</protein>
<evidence type="ECO:0000313" key="3">
    <source>
        <dbReference type="Proteomes" id="UP000321249"/>
    </source>
</evidence>
<dbReference type="SMART" id="SM00347">
    <property type="entry name" value="HTH_MARR"/>
    <property type="match status" value="1"/>
</dbReference>
<dbReference type="PANTHER" id="PTHR33164:SF104">
    <property type="entry name" value="TRANSCRIPTIONAL REGULATORY PROTEIN"/>
    <property type="match status" value="1"/>
</dbReference>
<dbReference type="InterPro" id="IPR000835">
    <property type="entry name" value="HTH_MarR-typ"/>
</dbReference>
<dbReference type="Proteomes" id="UP000321249">
    <property type="component" value="Unassembled WGS sequence"/>
</dbReference>
<dbReference type="GO" id="GO:0006950">
    <property type="term" value="P:response to stress"/>
    <property type="evidence" value="ECO:0007669"/>
    <property type="project" value="TreeGrafter"/>
</dbReference>
<dbReference type="InterPro" id="IPR039422">
    <property type="entry name" value="MarR/SlyA-like"/>
</dbReference>
<dbReference type="PRINTS" id="PR00598">
    <property type="entry name" value="HTHMARR"/>
</dbReference>
<dbReference type="AlphaFoldDB" id="A0A5C6TV69"/>
<feature type="domain" description="HTH marR-type" evidence="1">
    <location>
        <begin position="34"/>
        <end position="169"/>
    </location>
</feature>
<organism evidence="2 3">
    <name type="scientific">Allosphingosinicella ginsenosidimutans</name>
    <dbReference type="NCBI Taxonomy" id="1176539"/>
    <lineage>
        <taxon>Bacteria</taxon>
        <taxon>Pseudomonadati</taxon>
        <taxon>Pseudomonadota</taxon>
        <taxon>Alphaproteobacteria</taxon>
        <taxon>Sphingomonadales</taxon>
        <taxon>Sphingomonadaceae</taxon>
        <taxon>Allosphingosinicella</taxon>
    </lineage>
</organism>